<dbReference type="Pfam" id="PF01630">
    <property type="entry name" value="Glyco_hydro_56"/>
    <property type="match status" value="1"/>
</dbReference>
<evidence type="ECO:0000256" key="7">
    <source>
        <dbReference type="ARBA" id="ARBA00022729"/>
    </source>
</evidence>
<dbReference type="FunFam" id="3.20.20.70:FF:000065">
    <property type="entry name" value="Hyaluronidase"/>
    <property type="match status" value="1"/>
</dbReference>
<reference evidence="16" key="1">
    <citation type="submission" date="2025-08" db="UniProtKB">
        <authorList>
            <consortium name="Ensembl"/>
        </authorList>
    </citation>
    <scope>IDENTIFICATION</scope>
</reference>
<evidence type="ECO:0000256" key="3">
    <source>
        <dbReference type="ARBA" id="ARBA00004613"/>
    </source>
</evidence>
<evidence type="ECO:0000256" key="13">
    <source>
        <dbReference type="RuleBase" id="RU610713"/>
    </source>
</evidence>
<dbReference type="Proteomes" id="UP000694549">
    <property type="component" value="Unplaced"/>
</dbReference>
<dbReference type="InterPro" id="IPR013785">
    <property type="entry name" value="Aldolase_TIM"/>
</dbReference>
<evidence type="ECO:0000256" key="1">
    <source>
        <dbReference type="ARBA" id="ARBA00000251"/>
    </source>
</evidence>
<dbReference type="InterPro" id="IPR017853">
    <property type="entry name" value="GH"/>
</dbReference>
<evidence type="ECO:0000256" key="2">
    <source>
        <dbReference type="ARBA" id="ARBA00004371"/>
    </source>
</evidence>
<dbReference type="Ensembl" id="ENSAZOT00000030186.1">
    <property type="protein sequence ID" value="ENSAZOP00000028170.1"/>
    <property type="gene ID" value="ENSAZOG00000017796.1"/>
</dbReference>
<evidence type="ECO:0000256" key="6">
    <source>
        <dbReference type="ARBA" id="ARBA00022536"/>
    </source>
</evidence>
<sequence>MWRWWHCWTLLLLPTPTSAATTTGPGPGPVLAGRPFVTVWNVPSEPCARWHNVTLPLGVFDVLANAQQAFEGQDVTLFYSQRLGLYPHYSPQGDPVDGGLPQNASLAAHLRQAASDVQSALPDASYGGLAVIDWESWRPLWVRDWGSMDVYRQRSEELVRQQHPEWPSSLVEKLAQQQYEEAARNFMEQTLQLGERLRPGGYWGFYGFPDCYNNDFDSPQYDGSCPAVERQRNQELGWLWNSSRALYPSIYLPTQLKGTGKVLSYVRYRVAEAFAVQDGVLAAAIPVLPYAQIAFDNTIDFLSEEDLVNTIGESAAQGAAGIVLWGSSNYSTSKVSWGGEAGQGPQDPHSYRDRAVIPPPRAGDVPEAEGLPGRCPGPLHRQRDDQRPAVQPEPLLRPRPLRAQGGPGELPAPRPTPLRHRPVGRQAPARGAQPGCWRGHVPAGRRLQLPVLQRLAGRALRHPACLPVSRARVPSPPPCWAHTRWGGWHRLAPSWEGEEAKPKLKIKPLCIAQCCCVLLLWLRLLVVAGLVRGQPGPPVTLQGAAKGLAVGCGVWQHPTMPHSILARCTHPL</sequence>
<feature type="chain" id="PRO_5034190392" description="Hyaluronidase" evidence="15">
    <location>
        <begin position="20"/>
        <end position="572"/>
    </location>
</feature>
<evidence type="ECO:0000313" key="17">
    <source>
        <dbReference type="Proteomes" id="UP000694549"/>
    </source>
</evidence>
<keyword evidence="6" id="KW-0245">EGF-like domain</keyword>
<accession>A0A8B9VQV1</accession>
<dbReference type="InterPro" id="IPR018155">
    <property type="entry name" value="Hyaluronidase"/>
</dbReference>
<evidence type="ECO:0000256" key="8">
    <source>
        <dbReference type="ARBA" id="ARBA00022801"/>
    </source>
</evidence>
<evidence type="ECO:0000256" key="10">
    <source>
        <dbReference type="ARBA" id="ARBA00023180"/>
    </source>
</evidence>
<keyword evidence="8 13" id="KW-0378">Hydrolase</keyword>
<keyword evidence="17" id="KW-1185">Reference proteome</keyword>
<keyword evidence="5" id="KW-0964">Secreted</keyword>
<feature type="region of interest" description="Disordered" evidence="14">
    <location>
        <begin position="336"/>
        <end position="436"/>
    </location>
</feature>
<keyword evidence="7 15" id="KW-0732">Signal</keyword>
<comment type="similarity">
    <text evidence="4 13">Belongs to the glycosyl hydrolase 56 family.</text>
</comment>
<evidence type="ECO:0000313" key="16">
    <source>
        <dbReference type="Ensembl" id="ENSAZOP00000028170.1"/>
    </source>
</evidence>
<evidence type="ECO:0000256" key="11">
    <source>
        <dbReference type="ARBA" id="ARBA00023228"/>
    </source>
</evidence>
<dbReference type="GO" id="GO:0005576">
    <property type="term" value="C:extracellular region"/>
    <property type="evidence" value="ECO:0007669"/>
    <property type="project" value="UniProtKB-SubCell"/>
</dbReference>
<dbReference type="PANTHER" id="PTHR11769">
    <property type="entry name" value="HYALURONIDASE"/>
    <property type="match status" value="1"/>
</dbReference>
<keyword evidence="11" id="KW-0458">Lysosome</keyword>
<dbReference type="Gene3D" id="3.20.20.70">
    <property type="entry name" value="Aldolase class I"/>
    <property type="match status" value="1"/>
</dbReference>
<feature type="signal peptide" evidence="15">
    <location>
        <begin position="1"/>
        <end position="19"/>
    </location>
</feature>
<dbReference type="SUPFAM" id="SSF51445">
    <property type="entry name" value="(Trans)glycosidases"/>
    <property type="match status" value="1"/>
</dbReference>
<organism evidence="16 17">
    <name type="scientific">Anas zonorhyncha</name>
    <name type="common">Eastern spot-billed duck</name>
    <dbReference type="NCBI Taxonomy" id="75864"/>
    <lineage>
        <taxon>Eukaryota</taxon>
        <taxon>Metazoa</taxon>
        <taxon>Chordata</taxon>
        <taxon>Craniata</taxon>
        <taxon>Vertebrata</taxon>
        <taxon>Euteleostomi</taxon>
        <taxon>Archelosauria</taxon>
        <taxon>Archosauria</taxon>
        <taxon>Dinosauria</taxon>
        <taxon>Saurischia</taxon>
        <taxon>Theropoda</taxon>
        <taxon>Coelurosauria</taxon>
        <taxon>Aves</taxon>
        <taxon>Neognathae</taxon>
        <taxon>Galloanserae</taxon>
        <taxon>Anseriformes</taxon>
        <taxon>Anatidae</taxon>
        <taxon>Anatinae</taxon>
        <taxon>Anas</taxon>
    </lineage>
</organism>
<dbReference type="GO" id="GO:0004415">
    <property type="term" value="F:hyalurononglucosaminidase activity"/>
    <property type="evidence" value="ECO:0007669"/>
    <property type="project" value="UniProtKB-UniRule"/>
</dbReference>
<proteinExistence type="inferred from homology"/>
<reference evidence="16" key="2">
    <citation type="submission" date="2025-09" db="UniProtKB">
        <authorList>
            <consortium name="Ensembl"/>
        </authorList>
    </citation>
    <scope>IDENTIFICATION</scope>
</reference>
<evidence type="ECO:0000256" key="5">
    <source>
        <dbReference type="ARBA" id="ARBA00022525"/>
    </source>
</evidence>
<comment type="subcellular location">
    <subcellularLocation>
        <location evidence="2">Lysosome</location>
    </subcellularLocation>
    <subcellularLocation>
        <location evidence="3">Secreted</location>
    </subcellularLocation>
</comment>
<dbReference type="PRINTS" id="PR00846">
    <property type="entry name" value="GLHYDRLASE56"/>
</dbReference>
<keyword evidence="12 13" id="KW-0326">Glycosidase</keyword>
<dbReference type="PANTHER" id="PTHR11769:SF23">
    <property type="entry name" value="HYALURONIDASE-1"/>
    <property type="match status" value="1"/>
</dbReference>
<dbReference type="AlphaFoldDB" id="A0A8B9VQV1"/>
<dbReference type="EC" id="3.2.1.35" evidence="13"/>
<comment type="catalytic activity">
    <reaction evidence="1 13">
        <text>Random hydrolysis of (1-&gt;4)-linkages between N-acetyl-beta-D-glucosamine and D-glucuronate residues in hyaluronate.</text>
        <dbReference type="EC" id="3.2.1.35"/>
    </reaction>
</comment>
<keyword evidence="10" id="KW-0325">Glycoprotein</keyword>
<protein>
    <recommendedName>
        <fullName evidence="13">Hyaluronidase</fullName>
        <ecNumber evidence="13">3.2.1.35</ecNumber>
    </recommendedName>
</protein>
<evidence type="ECO:0000256" key="12">
    <source>
        <dbReference type="ARBA" id="ARBA00023295"/>
    </source>
</evidence>
<evidence type="ECO:0000256" key="15">
    <source>
        <dbReference type="SAM" id="SignalP"/>
    </source>
</evidence>
<dbReference type="GO" id="GO:0031410">
    <property type="term" value="C:cytoplasmic vesicle"/>
    <property type="evidence" value="ECO:0007669"/>
    <property type="project" value="TreeGrafter"/>
</dbReference>
<keyword evidence="9" id="KW-1015">Disulfide bond</keyword>
<dbReference type="GO" id="GO:0005764">
    <property type="term" value="C:lysosome"/>
    <property type="evidence" value="ECO:0007669"/>
    <property type="project" value="UniProtKB-SubCell"/>
</dbReference>
<evidence type="ECO:0000256" key="4">
    <source>
        <dbReference type="ARBA" id="ARBA00008871"/>
    </source>
</evidence>
<dbReference type="GO" id="GO:0005975">
    <property type="term" value="P:carbohydrate metabolic process"/>
    <property type="evidence" value="ECO:0007669"/>
    <property type="project" value="InterPro"/>
</dbReference>
<evidence type="ECO:0000256" key="9">
    <source>
        <dbReference type="ARBA" id="ARBA00023157"/>
    </source>
</evidence>
<dbReference type="GO" id="GO:0030214">
    <property type="term" value="P:hyaluronan catabolic process"/>
    <property type="evidence" value="ECO:0007669"/>
    <property type="project" value="TreeGrafter"/>
</dbReference>
<evidence type="ECO:0000256" key="14">
    <source>
        <dbReference type="SAM" id="MobiDB-lite"/>
    </source>
</evidence>
<name>A0A8B9VQV1_9AVES</name>